<accession>A0A9P6K8R1</accession>
<keyword evidence="2" id="KW-0472">Membrane</keyword>
<dbReference type="AlphaFoldDB" id="A0A9P6K8R1"/>
<evidence type="ECO:0000313" key="4">
    <source>
        <dbReference type="Proteomes" id="UP000780801"/>
    </source>
</evidence>
<dbReference type="Proteomes" id="UP000780801">
    <property type="component" value="Unassembled WGS sequence"/>
</dbReference>
<feature type="region of interest" description="Disordered" evidence="1">
    <location>
        <begin position="13"/>
        <end position="32"/>
    </location>
</feature>
<feature type="transmembrane region" description="Helical" evidence="2">
    <location>
        <begin position="80"/>
        <end position="99"/>
    </location>
</feature>
<evidence type="ECO:0000256" key="2">
    <source>
        <dbReference type="SAM" id="Phobius"/>
    </source>
</evidence>
<keyword evidence="4" id="KW-1185">Reference proteome</keyword>
<gene>
    <name evidence="3" type="ORF">BGW38_009211</name>
</gene>
<protein>
    <recommendedName>
        <fullName evidence="5">Transmembrane protein</fullName>
    </recommendedName>
</protein>
<evidence type="ECO:0000256" key="1">
    <source>
        <dbReference type="SAM" id="MobiDB-lite"/>
    </source>
</evidence>
<proteinExistence type="predicted"/>
<name>A0A9P6K8R1_9FUNG</name>
<dbReference type="EMBL" id="JAABOA010006683">
    <property type="protein sequence ID" value="KAF9555985.1"/>
    <property type="molecule type" value="Genomic_DNA"/>
</dbReference>
<keyword evidence="2" id="KW-1133">Transmembrane helix</keyword>
<organism evidence="3 4">
    <name type="scientific">Lunasporangiospora selenospora</name>
    <dbReference type="NCBI Taxonomy" id="979761"/>
    <lineage>
        <taxon>Eukaryota</taxon>
        <taxon>Fungi</taxon>
        <taxon>Fungi incertae sedis</taxon>
        <taxon>Mucoromycota</taxon>
        <taxon>Mortierellomycotina</taxon>
        <taxon>Mortierellomycetes</taxon>
        <taxon>Mortierellales</taxon>
        <taxon>Mortierellaceae</taxon>
        <taxon>Lunasporangiospora</taxon>
    </lineage>
</organism>
<comment type="caution">
    <text evidence="3">The sequence shown here is derived from an EMBL/GenBank/DDBJ whole genome shotgun (WGS) entry which is preliminary data.</text>
</comment>
<feature type="compositionally biased region" description="Acidic residues" evidence="1">
    <location>
        <begin position="15"/>
        <end position="26"/>
    </location>
</feature>
<evidence type="ECO:0008006" key="5">
    <source>
        <dbReference type="Google" id="ProtNLM"/>
    </source>
</evidence>
<reference evidence="3" key="1">
    <citation type="journal article" date="2020" name="Fungal Divers.">
        <title>Resolving the Mortierellaceae phylogeny through synthesis of multi-gene phylogenetics and phylogenomics.</title>
        <authorList>
            <person name="Vandepol N."/>
            <person name="Liber J."/>
            <person name="Desiro A."/>
            <person name="Na H."/>
            <person name="Kennedy M."/>
            <person name="Barry K."/>
            <person name="Grigoriev I.V."/>
            <person name="Miller A.N."/>
            <person name="O'Donnell K."/>
            <person name="Stajich J.E."/>
            <person name="Bonito G."/>
        </authorList>
    </citation>
    <scope>NUCLEOTIDE SEQUENCE</scope>
    <source>
        <strain evidence="3">KOD1015</strain>
    </source>
</reference>
<sequence length="113" mass="12509">MGSTVWAHLIRLDGHDDEEEAEEEHEQEIADQVRERNTARLEARGLLSGMTDSAKLQQHTPFRIQGRSLVSKSRWLRTRLLPVVTFVSLAAVVGLNAFVRAHEAGAGHPSGSD</sequence>
<keyword evidence="2" id="KW-0812">Transmembrane</keyword>
<evidence type="ECO:0000313" key="3">
    <source>
        <dbReference type="EMBL" id="KAF9555985.1"/>
    </source>
</evidence>